<evidence type="ECO:0000256" key="3">
    <source>
        <dbReference type="SAM" id="MobiDB-lite"/>
    </source>
</evidence>
<dbReference type="Pfam" id="PF13405">
    <property type="entry name" value="EF-hand_6"/>
    <property type="match status" value="1"/>
</dbReference>
<dbReference type="SUPFAM" id="SSF47473">
    <property type="entry name" value="EF-hand"/>
    <property type="match status" value="1"/>
</dbReference>
<keyword evidence="1" id="KW-0106">Calcium</keyword>
<keyword evidence="6" id="KW-1185">Reference proteome</keyword>
<feature type="domain" description="EF-hand" evidence="4">
    <location>
        <begin position="81"/>
        <end position="116"/>
    </location>
</feature>
<sequence>MKVHQSSLSTPMNFDQQQHSIKDRPRALKKADQNLSAFAGTGFNVHDYINKGEIAEKKETLQNANNLKNNLKDKVRNKIYLNYSKTKEAFRKLDKDADGVIDADEVQNGLLDLNIVASKKDIREMLPFGDNITYKDFSQVFAPDATSAETPYIKGERESSQSNERLNRSIVGGGATHDTFKSSIGFTFNHDLHDNRAPPVGGDDKNRSKSAPHLRGSAGHSMTRGHG</sequence>
<dbReference type="PROSITE" id="PS00018">
    <property type="entry name" value="EF_HAND_1"/>
    <property type="match status" value="1"/>
</dbReference>
<feature type="region of interest" description="Disordered" evidence="3">
    <location>
        <begin position="191"/>
        <end position="227"/>
    </location>
</feature>
<dbReference type="GO" id="GO:0005509">
    <property type="term" value="F:calcium ion binding"/>
    <property type="evidence" value="ECO:0007669"/>
    <property type="project" value="InterPro"/>
</dbReference>
<accession>A0AAW2ZAE0</accession>
<evidence type="ECO:0000313" key="6">
    <source>
        <dbReference type="Proteomes" id="UP001431209"/>
    </source>
</evidence>
<evidence type="ECO:0000256" key="1">
    <source>
        <dbReference type="ARBA" id="ARBA00022837"/>
    </source>
</evidence>
<feature type="non-terminal residue" evidence="5">
    <location>
        <position position="227"/>
    </location>
</feature>
<evidence type="ECO:0000259" key="4">
    <source>
        <dbReference type="PROSITE" id="PS50222"/>
    </source>
</evidence>
<feature type="compositionally biased region" description="Polar residues" evidence="3">
    <location>
        <begin position="1"/>
        <end position="19"/>
    </location>
</feature>
<dbReference type="InterPro" id="IPR018247">
    <property type="entry name" value="EF_Hand_1_Ca_BS"/>
</dbReference>
<dbReference type="SMART" id="SM00054">
    <property type="entry name" value="EFh"/>
    <property type="match status" value="1"/>
</dbReference>
<reference evidence="5 6" key="1">
    <citation type="submission" date="2024-03" db="EMBL/GenBank/DDBJ databases">
        <title>The Acrasis kona genome and developmental transcriptomes reveal deep origins of eukaryotic multicellular pathways.</title>
        <authorList>
            <person name="Sheikh S."/>
            <person name="Fu C.-J."/>
            <person name="Brown M.W."/>
            <person name="Baldauf S.L."/>
        </authorList>
    </citation>
    <scope>NUCLEOTIDE SEQUENCE [LARGE SCALE GENOMIC DNA]</scope>
    <source>
        <strain evidence="5 6">ATCC MYA-3509</strain>
    </source>
</reference>
<keyword evidence="2" id="KW-0175">Coiled coil</keyword>
<comment type="caution">
    <text evidence="5">The sequence shown here is derived from an EMBL/GenBank/DDBJ whole genome shotgun (WGS) entry which is preliminary data.</text>
</comment>
<name>A0AAW2ZAE0_9EUKA</name>
<dbReference type="Gene3D" id="1.10.238.10">
    <property type="entry name" value="EF-hand"/>
    <property type="match status" value="1"/>
</dbReference>
<organism evidence="5 6">
    <name type="scientific">Acrasis kona</name>
    <dbReference type="NCBI Taxonomy" id="1008807"/>
    <lineage>
        <taxon>Eukaryota</taxon>
        <taxon>Discoba</taxon>
        <taxon>Heterolobosea</taxon>
        <taxon>Tetramitia</taxon>
        <taxon>Eutetramitia</taxon>
        <taxon>Acrasidae</taxon>
        <taxon>Acrasis</taxon>
    </lineage>
</organism>
<evidence type="ECO:0000313" key="5">
    <source>
        <dbReference type="EMBL" id="KAL0486806.1"/>
    </source>
</evidence>
<feature type="compositionally biased region" description="Basic and acidic residues" evidence="3">
    <location>
        <begin position="191"/>
        <end position="207"/>
    </location>
</feature>
<gene>
    <name evidence="5" type="ORF">AKO1_001157</name>
</gene>
<proteinExistence type="predicted"/>
<dbReference type="Proteomes" id="UP001431209">
    <property type="component" value="Unassembled WGS sequence"/>
</dbReference>
<feature type="coiled-coil region" evidence="2">
    <location>
        <begin position="50"/>
        <end position="77"/>
    </location>
</feature>
<evidence type="ECO:0000256" key="2">
    <source>
        <dbReference type="SAM" id="Coils"/>
    </source>
</evidence>
<dbReference type="InterPro" id="IPR002048">
    <property type="entry name" value="EF_hand_dom"/>
</dbReference>
<dbReference type="EMBL" id="JAOPGA020001267">
    <property type="protein sequence ID" value="KAL0486806.1"/>
    <property type="molecule type" value="Genomic_DNA"/>
</dbReference>
<feature type="region of interest" description="Disordered" evidence="3">
    <location>
        <begin position="1"/>
        <end position="26"/>
    </location>
</feature>
<dbReference type="AlphaFoldDB" id="A0AAW2ZAE0"/>
<protein>
    <recommendedName>
        <fullName evidence="4">EF-hand domain-containing protein</fullName>
    </recommendedName>
</protein>
<dbReference type="PROSITE" id="PS50222">
    <property type="entry name" value="EF_HAND_2"/>
    <property type="match status" value="1"/>
</dbReference>
<dbReference type="InterPro" id="IPR011992">
    <property type="entry name" value="EF-hand-dom_pair"/>
</dbReference>